<dbReference type="OrthoDB" id="8254665at2"/>
<keyword evidence="2" id="KW-1185">Reference proteome</keyword>
<dbReference type="RefSeq" id="WP_146992860.1">
    <property type="nucleotide sequence ID" value="NZ_VITY01000023.1"/>
</dbReference>
<organism evidence="1 2">
    <name type="scientific">Bradyrhizobium macuxiense</name>
    <dbReference type="NCBI Taxonomy" id="1755647"/>
    <lineage>
        <taxon>Bacteria</taxon>
        <taxon>Pseudomonadati</taxon>
        <taxon>Pseudomonadota</taxon>
        <taxon>Alphaproteobacteria</taxon>
        <taxon>Hyphomicrobiales</taxon>
        <taxon>Nitrobacteraceae</taxon>
        <taxon>Bradyrhizobium</taxon>
    </lineage>
</organism>
<dbReference type="AlphaFoldDB" id="A0A560KV17"/>
<name>A0A560KV17_9BRAD</name>
<evidence type="ECO:0000313" key="1">
    <source>
        <dbReference type="EMBL" id="TWB87098.1"/>
    </source>
</evidence>
<sequence>MDWSYYLVGAAVVLLLLAYRLHGGLFKKDSLQDERLNRLIDERIERMDLKREKKYDPSQP</sequence>
<comment type="caution">
    <text evidence="1">The sequence shown here is derived from an EMBL/GenBank/DDBJ whole genome shotgun (WGS) entry which is preliminary data.</text>
</comment>
<accession>A0A560KV17</accession>
<protein>
    <submittedName>
        <fullName evidence="1">Uncharacterized protein</fullName>
    </submittedName>
</protein>
<evidence type="ECO:0000313" key="2">
    <source>
        <dbReference type="Proteomes" id="UP000321304"/>
    </source>
</evidence>
<dbReference type="Proteomes" id="UP000321304">
    <property type="component" value="Unassembled WGS sequence"/>
</dbReference>
<proteinExistence type="predicted"/>
<reference evidence="1 2" key="1">
    <citation type="submission" date="2019-06" db="EMBL/GenBank/DDBJ databases">
        <title>Genomic Encyclopedia of Type Strains, Phase IV (KMG-V): Genome sequencing to study the core and pangenomes of soil and plant-associated prokaryotes.</title>
        <authorList>
            <person name="Whitman W."/>
        </authorList>
    </citation>
    <scope>NUCLEOTIDE SEQUENCE [LARGE SCALE GENOMIC DNA]</scope>
    <source>
        <strain evidence="1 2">BR 10355</strain>
    </source>
</reference>
<dbReference type="EMBL" id="VITY01000023">
    <property type="protein sequence ID" value="TWB87098.1"/>
    <property type="molecule type" value="Genomic_DNA"/>
</dbReference>
<gene>
    <name evidence="1" type="ORF">FBZ93_12327</name>
</gene>